<evidence type="ECO:0000313" key="10">
    <source>
        <dbReference type="EMBL" id="OHX65569.1"/>
    </source>
</evidence>
<dbReference type="STRING" id="915059.NH26_04005"/>
<dbReference type="GO" id="GO:0006354">
    <property type="term" value="P:DNA-templated transcription elongation"/>
    <property type="evidence" value="ECO:0007669"/>
    <property type="project" value="TreeGrafter"/>
</dbReference>
<dbReference type="PANTHER" id="PTHR30437">
    <property type="entry name" value="TRANSCRIPTION ELONGATION FACTOR GREA"/>
    <property type="match status" value="1"/>
</dbReference>
<accession>A0A1S1YX13</accession>
<dbReference type="OrthoDB" id="9808774at2"/>
<dbReference type="InterPro" id="IPR028624">
    <property type="entry name" value="Tscrpt_elong_fac_GreA/B"/>
</dbReference>
<dbReference type="RefSeq" id="WP_044221899.1">
    <property type="nucleotide sequence ID" value="NZ_JRYR02000001.1"/>
</dbReference>
<dbReference type="SUPFAM" id="SSF46557">
    <property type="entry name" value="GreA transcript cleavage protein, N-terminal domain"/>
    <property type="match status" value="1"/>
</dbReference>
<dbReference type="Gene3D" id="3.10.50.30">
    <property type="entry name" value="Transcription elongation factor, GreA/GreB, C-terminal domain"/>
    <property type="match status" value="1"/>
</dbReference>
<comment type="function">
    <text evidence="7">Necessary for efficient RNA polymerase transcription elongation past template-encoded arresting sites. The arresting sites in DNA have the property of trapping a certain fraction of elongating RNA polymerases that pass through, resulting in locked ternary complexes. Cleavage of the nascent transcript by cleavage factors such as GreA or GreB allows the resumption of elongation from the new 3'terminus. GreA releases sequences of 2 to 3 nucleotides.</text>
</comment>
<evidence type="ECO:0000259" key="9">
    <source>
        <dbReference type="Pfam" id="PF03449"/>
    </source>
</evidence>
<dbReference type="Pfam" id="PF03449">
    <property type="entry name" value="GreA_GreB_N"/>
    <property type="match status" value="1"/>
</dbReference>
<dbReference type="AlphaFoldDB" id="A0A1S1YX13"/>
<evidence type="ECO:0000256" key="5">
    <source>
        <dbReference type="ARBA" id="ARBA00023163"/>
    </source>
</evidence>
<keyword evidence="4 7" id="KW-0238">DNA-binding</keyword>
<evidence type="ECO:0000256" key="4">
    <source>
        <dbReference type="ARBA" id="ARBA00023125"/>
    </source>
</evidence>
<dbReference type="Proteomes" id="UP000179797">
    <property type="component" value="Unassembled WGS sequence"/>
</dbReference>
<gene>
    <name evidence="7" type="primary">greA</name>
    <name evidence="10" type="ORF">NH26_04005</name>
</gene>
<feature type="domain" description="Transcription elongation factor GreA/GreB N-terminal" evidence="9">
    <location>
        <begin position="6"/>
        <end position="74"/>
    </location>
</feature>
<protein>
    <recommendedName>
        <fullName evidence="2 7">Transcription elongation factor GreA</fullName>
    </recommendedName>
    <alternativeName>
        <fullName evidence="6 7">Transcript cleavage factor GreA</fullName>
    </alternativeName>
</protein>
<dbReference type="HAMAP" id="MF_00105">
    <property type="entry name" value="GreA_GreB"/>
    <property type="match status" value="1"/>
</dbReference>
<dbReference type="InterPro" id="IPR001437">
    <property type="entry name" value="Tscrpt_elong_fac_GreA/B_C"/>
</dbReference>
<dbReference type="InterPro" id="IPR036805">
    <property type="entry name" value="Tscrpt_elong_fac_GreA/B_N_sf"/>
</dbReference>
<dbReference type="FunFam" id="1.10.287.180:FF:000001">
    <property type="entry name" value="Transcription elongation factor GreA"/>
    <property type="match status" value="1"/>
</dbReference>
<sequence length="154" mass="17336">MNNSAYITIEGMEGLQQEVQVLWEERKIVTEAVSEAAAMGDRSENAEYIYGKKKLREIDGRLTYLRRRIGAVKVFDQDIDENKAMFSAYVTFKDQINNVMTLRLVGPDEADIKKQSISIASPIGKALLNKEIGDTVDVITPAGKKTFTIQKVKY</sequence>
<dbReference type="InterPro" id="IPR018151">
    <property type="entry name" value="TF_GreA/GreB_CS"/>
</dbReference>
<dbReference type="Gene3D" id="1.10.287.180">
    <property type="entry name" value="Transcription elongation factor, GreA/GreB, N-terminal domain"/>
    <property type="match status" value="1"/>
</dbReference>
<dbReference type="InterPro" id="IPR022691">
    <property type="entry name" value="Tscrpt_elong_fac_GreA/B_N"/>
</dbReference>
<comment type="similarity">
    <text evidence="1 7">Belongs to the GreA/GreB family.</text>
</comment>
<dbReference type="InterPro" id="IPR023459">
    <property type="entry name" value="Tscrpt_elong_fac_GreA/B_fam"/>
</dbReference>
<dbReference type="InterPro" id="IPR036953">
    <property type="entry name" value="GreA/GreB_C_sf"/>
</dbReference>
<dbReference type="GO" id="GO:0032784">
    <property type="term" value="P:regulation of DNA-templated transcription elongation"/>
    <property type="evidence" value="ECO:0007669"/>
    <property type="project" value="UniProtKB-UniRule"/>
</dbReference>
<keyword evidence="3 7" id="KW-0805">Transcription regulation</keyword>
<dbReference type="GO" id="GO:0070063">
    <property type="term" value="F:RNA polymerase binding"/>
    <property type="evidence" value="ECO:0007669"/>
    <property type="project" value="InterPro"/>
</dbReference>
<evidence type="ECO:0000256" key="6">
    <source>
        <dbReference type="ARBA" id="ARBA00030776"/>
    </source>
</evidence>
<evidence type="ECO:0000256" key="7">
    <source>
        <dbReference type="HAMAP-Rule" id="MF_00105"/>
    </source>
</evidence>
<feature type="domain" description="Transcription elongation factor GreA/GreB C-terminal" evidence="8">
    <location>
        <begin position="81"/>
        <end position="154"/>
    </location>
</feature>
<dbReference type="GO" id="GO:0003677">
    <property type="term" value="F:DNA binding"/>
    <property type="evidence" value="ECO:0007669"/>
    <property type="project" value="UniProtKB-UniRule"/>
</dbReference>
<comment type="caution">
    <text evidence="10">The sequence shown here is derived from an EMBL/GenBank/DDBJ whole genome shotgun (WGS) entry which is preliminary data.</text>
</comment>
<evidence type="ECO:0000256" key="1">
    <source>
        <dbReference type="ARBA" id="ARBA00008213"/>
    </source>
</evidence>
<reference evidence="10 11" key="1">
    <citation type="journal article" date="2012" name="Int. J. Syst. Evol. Microbiol.">
        <title>Flammeovirga pacifica sp. nov., isolated from deep-sea sediment.</title>
        <authorList>
            <person name="Xu H."/>
            <person name="Fu Y."/>
            <person name="Yang N."/>
            <person name="Ding Z."/>
            <person name="Lai Q."/>
            <person name="Zeng R."/>
        </authorList>
    </citation>
    <scope>NUCLEOTIDE SEQUENCE [LARGE SCALE GENOMIC DNA]</scope>
    <source>
        <strain evidence="11">DSM 24597 / LMG 26175 / WPAGA1</strain>
    </source>
</reference>
<dbReference type="PROSITE" id="PS00829">
    <property type="entry name" value="GREAB_1"/>
    <property type="match status" value="1"/>
</dbReference>
<dbReference type="EMBL" id="JRYR02000001">
    <property type="protein sequence ID" value="OHX65569.1"/>
    <property type="molecule type" value="Genomic_DNA"/>
</dbReference>
<evidence type="ECO:0000259" key="8">
    <source>
        <dbReference type="Pfam" id="PF01272"/>
    </source>
</evidence>
<dbReference type="SUPFAM" id="SSF54534">
    <property type="entry name" value="FKBP-like"/>
    <property type="match status" value="1"/>
</dbReference>
<keyword evidence="5 7" id="KW-0804">Transcription</keyword>
<dbReference type="PANTHER" id="PTHR30437:SF6">
    <property type="entry name" value="TRANSCRIPTION ELONGATION FACTOR GREB"/>
    <property type="match status" value="1"/>
</dbReference>
<proteinExistence type="inferred from homology"/>
<keyword evidence="11" id="KW-1185">Reference proteome</keyword>
<evidence type="ECO:0000256" key="2">
    <source>
        <dbReference type="ARBA" id="ARBA00013729"/>
    </source>
</evidence>
<evidence type="ECO:0000313" key="11">
    <source>
        <dbReference type="Proteomes" id="UP000179797"/>
    </source>
</evidence>
<dbReference type="PROSITE" id="PS00830">
    <property type="entry name" value="GREAB_2"/>
    <property type="match status" value="1"/>
</dbReference>
<evidence type="ECO:0000256" key="3">
    <source>
        <dbReference type="ARBA" id="ARBA00023015"/>
    </source>
</evidence>
<name>A0A1S1YX13_FLAPC</name>
<organism evidence="10 11">
    <name type="scientific">Flammeovirga pacifica</name>
    <dbReference type="NCBI Taxonomy" id="915059"/>
    <lineage>
        <taxon>Bacteria</taxon>
        <taxon>Pseudomonadati</taxon>
        <taxon>Bacteroidota</taxon>
        <taxon>Cytophagia</taxon>
        <taxon>Cytophagales</taxon>
        <taxon>Flammeovirgaceae</taxon>
        <taxon>Flammeovirga</taxon>
    </lineage>
</organism>
<dbReference type="Pfam" id="PF01272">
    <property type="entry name" value="GreA_GreB"/>
    <property type="match status" value="1"/>
</dbReference>
<dbReference type="PIRSF" id="PIRSF006092">
    <property type="entry name" value="GreA_GreB"/>
    <property type="match status" value="1"/>
</dbReference>